<evidence type="ECO:0000313" key="2">
    <source>
        <dbReference type="Proteomes" id="UP000784294"/>
    </source>
</evidence>
<reference evidence="1" key="1">
    <citation type="submission" date="2018-11" db="EMBL/GenBank/DDBJ databases">
        <authorList>
            <consortium name="Pathogen Informatics"/>
        </authorList>
    </citation>
    <scope>NUCLEOTIDE SEQUENCE</scope>
</reference>
<sequence>MIMSNCSSMSEVNDTSSPRRARKLAGCGCSPAHFVNAHLNFRPDQPAGPWSRSDISIGVSGTRGFLHFFPLWREPTAHSIALWPLTNLRIVLVMRLHKVWVTRFESRSACASSLRRPRHSVLSLQHRSRSKRGSQSRRFPIQYLV</sequence>
<name>A0A3S5CM41_9PLAT</name>
<dbReference type="EMBL" id="CAAALY010043814">
    <property type="protein sequence ID" value="VEL19903.1"/>
    <property type="molecule type" value="Genomic_DNA"/>
</dbReference>
<accession>A0A3S5CM41</accession>
<dbReference type="AlphaFoldDB" id="A0A3S5CM41"/>
<keyword evidence="2" id="KW-1185">Reference proteome</keyword>
<dbReference type="Proteomes" id="UP000784294">
    <property type="component" value="Unassembled WGS sequence"/>
</dbReference>
<organism evidence="1 2">
    <name type="scientific">Protopolystoma xenopodis</name>
    <dbReference type="NCBI Taxonomy" id="117903"/>
    <lineage>
        <taxon>Eukaryota</taxon>
        <taxon>Metazoa</taxon>
        <taxon>Spiralia</taxon>
        <taxon>Lophotrochozoa</taxon>
        <taxon>Platyhelminthes</taxon>
        <taxon>Monogenea</taxon>
        <taxon>Polyopisthocotylea</taxon>
        <taxon>Polystomatidea</taxon>
        <taxon>Polystomatidae</taxon>
        <taxon>Protopolystoma</taxon>
    </lineage>
</organism>
<comment type="caution">
    <text evidence="1">The sequence shown here is derived from an EMBL/GenBank/DDBJ whole genome shotgun (WGS) entry which is preliminary data.</text>
</comment>
<protein>
    <submittedName>
        <fullName evidence="1">Uncharacterized protein</fullName>
    </submittedName>
</protein>
<evidence type="ECO:0000313" key="1">
    <source>
        <dbReference type="EMBL" id="VEL19903.1"/>
    </source>
</evidence>
<proteinExistence type="predicted"/>
<gene>
    <name evidence="1" type="ORF">PXEA_LOCUS13343</name>
</gene>